<organism evidence="1 2">
    <name type="scientific">Cryobacterium psychrotolerans</name>
    <dbReference type="NCBI Taxonomy" id="386301"/>
    <lineage>
        <taxon>Bacteria</taxon>
        <taxon>Bacillati</taxon>
        <taxon>Actinomycetota</taxon>
        <taxon>Actinomycetes</taxon>
        <taxon>Micrococcales</taxon>
        <taxon>Microbacteriaceae</taxon>
        <taxon>Cryobacterium</taxon>
    </lineage>
</organism>
<dbReference type="PANTHER" id="PTHR39426:SF1">
    <property type="entry name" value="HOMOLOGY TO DEATH-ON-CURING PROTEIN OF PHAGE P1"/>
    <property type="match status" value="1"/>
</dbReference>
<keyword evidence="2" id="KW-1185">Reference proteome</keyword>
<dbReference type="AlphaFoldDB" id="A0A1G8ZP22"/>
<dbReference type="InterPro" id="IPR053737">
    <property type="entry name" value="Type_II_TA_Toxin"/>
</dbReference>
<dbReference type="RefSeq" id="WP_092321944.1">
    <property type="nucleotide sequence ID" value="NZ_FNFU01000003.1"/>
</dbReference>
<dbReference type="PROSITE" id="PS51459">
    <property type="entry name" value="FIDO"/>
    <property type="match status" value="1"/>
</dbReference>
<dbReference type="Proteomes" id="UP000198701">
    <property type="component" value="Unassembled WGS sequence"/>
</dbReference>
<reference evidence="1 2" key="1">
    <citation type="submission" date="2016-10" db="EMBL/GenBank/DDBJ databases">
        <authorList>
            <person name="de Groot N.N."/>
        </authorList>
    </citation>
    <scope>NUCLEOTIDE SEQUENCE [LARGE SCALE GENOMIC DNA]</scope>
    <source>
        <strain evidence="1 2">CGMCC 1.5382</strain>
    </source>
</reference>
<protein>
    <submittedName>
        <fullName evidence="1">Death on curing protein</fullName>
    </submittedName>
</protein>
<dbReference type="NCBIfam" id="TIGR01550">
    <property type="entry name" value="DOC_P1"/>
    <property type="match status" value="1"/>
</dbReference>
<dbReference type="OrthoDB" id="9802752at2"/>
<dbReference type="InterPro" id="IPR003812">
    <property type="entry name" value="Fido"/>
</dbReference>
<dbReference type="GO" id="GO:0016301">
    <property type="term" value="F:kinase activity"/>
    <property type="evidence" value="ECO:0007669"/>
    <property type="project" value="InterPro"/>
</dbReference>
<accession>A0A1G8ZP22</accession>
<evidence type="ECO:0000313" key="2">
    <source>
        <dbReference type="Proteomes" id="UP000198701"/>
    </source>
</evidence>
<proteinExistence type="predicted"/>
<dbReference type="Pfam" id="PF02661">
    <property type="entry name" value="Fic"/>
    <property type="match status" value="1"/>
</dbReference>
<gene>
    <name evidence="1" type="ORF">SAMN05216282_103150</name>
</gene>
<dbReference type="EMBL" id="FNFU01000003">
    <property type="protein sequence ID" value="SDK16125.1"/>
    <property type="molecule type" value="Genomic_DNA"/>
</dbReference>
<dbReference type="PANTHER" id="PTHR39426">
    <property type="entry name" value="HOMOLOGY TO DEATH-ON-CURING PROTEIN OF PHAGE P1"/>
    <property type="match status" value="1"/>
</dbReference>
<sequence length="125" mass="13488">MIYLTYTDLLYVGQRALGGDMPVRDQGLLESALARPRASAFGRDAYGSLNEKAAALTHSLARNHGLIDGNKRLSLAALIAFLGMNGRRLTWSNDDAYGFIMDVASGRLDDVSDIADRIALGSEGR</sequence>
<dbReference type="InterPro" id="IPR006440">
    <property type="entry name" value="Doc"/>
</dbReference>
<dbReference type="Gene3D" id="1.20.120.1870">
    <property type="entry name" value="Fic/DOC protein, Fido domain"/>
    <property type="match status" value="1"/>
</dbReference>
<evidence type="ECO:0000313" key="1">
    <source>
        <dbReference type="EMBL" id="SDK16125.1"/>
    </source>
</evidence>
<name>A0A1G8ZP22_9MICO</name>
<dbReference type="STRING" id="386301.SAMN05216282_103150"/>